<feature type="compositionally biased region" description="Polar residues" evidence="1">
    <location>
        <begin position="997"/>
        <end position="1015"/>
    </location>
</feature>
<gene>
    <name evidence="2" type="ORF">TSAR_005568</name>
</gene>
<feature type="compositionally biased region" description="Polar residues" evidence="1">
    <location>
        <begin position="453"/>
        <end position="466"/>
    </location>
</feature>
<reference evidence="2 3" key="1">
    <citation type="journal article" date="2017" name="Curr. Biol.">
        <title>The Evolution of Venom by Co-option of Single-Copy Genes.</title>
        <authorList>
            <person name="Martinson E.O."/>
            <person name="Mrinalini"/>
            <person name="Kelkar Y.D."/>
            <person name="Chang C.H."/>
            <person name="Werren J.H."/>
        </authorList>
    </citation>
    <scope>NUCLEOTIDE SEQUENCE [LARGE SCALE GENOMIC DNA]</scope>
    <source>
        <strain evidence="2 3">Alberta</strain>
        <tissue evidence="2">Whole body</tissue>
    </source>
</reference>
<comment type="caution">
    <text evidence="2">The sequence shown here is derived from an EMBL/GenBank/DDBJ whole genome shotgun (WGS) entry which is preliminary data.</text>
</comment>
<feature type="region of interest" description="Disordered" evidence="1">
    <location>
        <begin position="70"/>
        <end position="106"/>
    </location>
</feature>
<dbReference type="Proteomes" id="UP000215335">
    <property type="component" value="Unassembled WGS sequence"/>
</dbReference>
<feature type="compositionally biased region" description="Basic and acidic residues" evidence="1">
    <location>
        <begin position="284"/>
        <end position="293"/>
    </location>
</feature>
<feature type="compositionally biased region" description="Polar residues" evidence="1">
    <location>
        <begin position="744"/>
        <end position="769"/>
    </location>
</feature>
<evidence type="ECO:0000313" key="2">
    <source>
        <dbReference type="EMBL" id="OXU26921.1"/>
    </source>
</evidence>
<dbReference type="OrthoDB" id="6605262at2759"/>
<proteinExistence type="predicted"/>
<keyword evidence="3" id="KW-1185">Reference proteome</keyword>
<evidence type="ECO:0000313" key="3">
    <source>
        <dbReference type="Proteomes" id="UP000215335"/>
    </source>
</evidence>
<feature type="compositionally biased region" description="Polar residues" evidence="1">
    <location>
        <begin position="912"/>
        <end position="929"/>
    </location>
</feature>
<feature type="region of interest" description="Disordered" evidence="1">
    <location>
        <begin position="284"/>
        <end position="796"/>
    </location>
</feature>
<feature type="region of interest" description="Disordered" evidence="1">
    <location>
        <begin position="179"/>
        <end position="203"/>
    </location>
</feature>
<feature type="compositionally biased region" description="Basic and acidic residues" evidence="1">
    <location>
        <begin position="339"/>
        <end position="376"/>
    </location>
</feature>
<feature type="compositionally biased region" description="Basic and acidic residues" evidence="1">
    <location>
        <begin position="603"/>
        <end position="623"/>
    </location>
</feature>
<dbReference type="AlphaFoldDB" id="A0A232F7V4"/>
<feature type="compositionally biased region" description="Basic and acidic residues" evidence="1">
    <location>
        <begin position="1036"/>
        <end position="1049"/>
    </location>
</feature>
<feature type="compositionally biased region" description="Basic and acidic residues" evidence="1">
    <location>
        <begin position="574"/>
        <end position="588"/>
    </location>
</feature>
<feature type="compositionally biased region" description="Basic and acidic residues" evidence="1">
    <location>
        <begin position="312"/>
        <end position="322"/>
    </location>
</feature>
<feature type="compositionally biased region" description="Basic and acidic residues" evidence="1">
    <location>
        <begin position="771"/>
        <end position="791"/>
    </location>
</feature>
<name>A0A232F7V4_9HYME</name>
<protein>
    <submittedName>
        <fullName evidence="2">Uncharacterized protein</fullName>
    </submittedName>
</protein>
<feature type="compositionally biased region" description="Low complexity" evidence="1">
    <location>
        <begin position="557"/>
        <end position="566"/>
    </location>
</feature>
<sequence length="1049" mass="119227">MEVISTRRYEVRPPADSHASILVDPANAVATVKEEEWETRKKKEITTTRQIETRVKRQVVLEDGEVVVDSGPLVTTNTTEDVEQQEHTTQERRTTGEEPQKVDWPVGAKPGAVVQKELNETIVKSREEIEELLETEDRQQLGDITDESPDFLPRVCPQAYLQAVRNNRGDLRVALAESKRQLSSQQQSGPRVLQHTTRSNKVVDTEKTLERSELKQDGQIVTERKTTLEHEEIKDDELPEGLEDEAREVLKEASQRYVKTRDEDIVDYVKPNGERLAREMRFVSETTEAERTGEWPPEAPASGIRSGRLHGKHGESITREHTPAGSPTNNDNNVTSTASRKDALTRKPLDLEEEDEARKFETSKWLESHFGSESRSSHGGSIEDEPLANGHSSNTSYINVTIKSACPPQSSRKRHEEEFRQQTTTTTKREQHSTSPSGYFQGISEWSERYQSTEKQNSQQVRTKSPVQYIVERTRESSRSNGHGQHPSVALENARNHKESHSSSYSRRHQEHQQQRPKADPPSPPMRRKVKEVVPQVVTSSRTDRSYQETLSPPRPSSSAERAASPVHVVQRTWESRNRDVHQEDRRSNVIKQEYATSSSRRRTPDPESRSPSPRRDKKEHARASKCNPRLRFDVTYPETSFSKRSSFSAPSPSKYKIGESFRKLVGKLRSASSERRGNGNKRPGSSSTSQLTQTEDNSSTYLQYNSVDRNIPLGPDYDRDVTDDRGRSTPPERPPRSPRNPNVASSMHNLSTATSSGQKYKNSRSSSPRLHKENRDEYARESNSHVKRESSTQPIQRYYLGEDPFGSIYGKEKGYRETKLHSRHRRPIDEEYSNEPSSLGRFSKSTSRLANDYELNERQERTSAQTLPRKIHNSSSQSRSQQQQQQHSTTTKTTTTTTTSRRQMSRDSSSPVSRYQNGYSSQESPSRQYGSMINISFKNHVNTSPQPKTTHFVQTTINTQPPPVPPQKPERTYKSTLSRSKSFNVEIADDGLVGTPKTNSYSNGNNIRSTSQLNRLDESPPPLKSPGILASISRSNRDLMTRNGKHEY</sequence>
<feature type="compositionally biased region" description="Basic and acidic residues" evidence="1">
    <location>
        <begin position="717"/>
        <end position="728"/>
    </location>
</feature>
<feature type="region of interest" description="Disordered" evidence="1">
    <location>
        <begin position="817"/>
        <end position="929"/>
    </location>
</feature>
<feature type="compositionally biased region" description="Polar residues" evidence="1">
    <location>
        <begin position="684"/>
        <end position="709"/>
    </location>
</feature>
<organism evidence="2 3">
    <name type="scientific">Trichomalopsis sarcophagae</name>
    <dbReference type="NCBI Taxonomy" id="543379"/>
    <lineage>
        <taxon>Eukaryota</taxon>
        <taxon>Metazoa</taxon>
        <taxon>Ecdysozoa</taxon>
        <taxon>Arthropoda</taxon>
        <taxon>Hexapoda</taxon>
        <taxon>Insecta</taxon>
        <taxon>Pterygota</taxon>
        <taxon>Neoptera</taxon>
        <taxon>Endopterygota</taxon>
        <taxon>Hymenoptera</taxon>
        <taxon>Apocrita</taxon>
        <taxon>Proctotrupomorpha</taxon>
        <taxon>Chalcidoidea</taxon>
        <taxon>Pteromalidae</taxon>
        <taxon>Pteromalinae</taxon>
        <taxon>Trichomalopsis</taxon>
    </lineage>
</organism>
<feature type="compositionally biased region" description="Polar residues" evidence="1">
    <location>
        <begin position="325"/>
        <end position="338"/>
    </location>
</feature>
<feature type="compositionally biased region" description="Low complexity" evidence="1">
    <location>
        <begin position="875"/>
        <end position="911"/>
    </location>
</feature>
<feature type="region of interest" description="Disordered" evidence="1">
    <location>
        <begin position="991"/>
        <end position="1049"/>
    </location>
</feature>
<feature type="compositionally biased region" description="Polar residues" evidence="1">
    <location>
        <begin position="181"/>
        <end position="200"/>
    </location>
</feature>
<feature type="compositionally biased region" description="Low complexity" evidence="1">
    <location>
        <begin position="641"/>
        <end position="655"/>
    </location>
</feature>
<feature type="compositionally biased region" description="Polar residues" evidence="1">
    <location>
        <begin position="390"/>
        <end position="410"/>
    </location>
</feature>
<feature type="compositionally biased region" description="Basic and acidic residues" evidence="1">
    <location>
        <begin position="84"/>
        <end position="101"/>
    </location>
</feature>
<accession>A0A232F7V4</accession>
<dbReference type="EMBL" id="NNAY01000698">
    <property type="protein sequence ID" value="OXU26921.1"/>
    <property type="molecule type" value="Genomic_DNA"/>
</dbReference>
<evidence type="ECO:0000256" key="1">
    <source>
        <dbReference type="SAM" id="MobiDB-lite"/>
    </source>
</evidence>